<reference evidence="2" key="1">
    <citation type="submission" date="2020-10" db="EMBL/GenBank/DDBJ databases">
        <authorList>
            <person name="Gilroy R."/>
        </authorList>
    </citation>
    <scope>NUCLEOTIDE SEQUENCE</scope>
    <source>
        <strain evidence="2">CHK176-22527</strain>
    </source>
</reference>
<dbReference type="EMBL" id="DVLX01000007">
    <property type="protein sequence ID" value="HIT98707.1"/>
    <property type="molecule type" value="Genomic_DNA"/>
</dbReference>
<gene>
    <name evidence="2" type="ORF">IAD12_00440</name>
</gene>
<protein>
    <submittedName>
        <fullName evidence="2">DUF4180 domain-containing protein</fullName>
    </submittedName>
</protein>
<accession>A0A9D1HCX8</accession>
<dbReference type="Pfam" id="PF13788">
    <property type="entry name" value="DUF4180"/>
    <property type="match status" value="1"/>
</dbReference>
<organism evidence="2 3">
    <name type="scientific">Candidatus Allocopromorpha excrementavium</name>
    <dbReference type="NCBI Taxonomy" id="2840741"/>
    <lineage>
        <taxon>Bacteria</taxon>
        <taxon>Bacillati</taxon>
        <taxon>Bacillota</taxon>
        <taxon>Clostridia</taxon>
        <taxon>Eubacteriales</taxon>
        <taxon>Eubacteriaceae</taxon>
        <taxon>Eubacteriaceae incertae sedis</taxon>
        <taxon>Candidatus Allocopromorpha</taxon>
    </lineage>
</organism>
<evidence type="ECO:0000313" key="2">
    <source>
        <dbReference type="EMBL" id="HIT98707.1"/>
    </source>
</evidence>
<dbReference type="Proteomes" id="UP000824159">
    <property type="component" value="Unassembled WGS sequence"/>
</dbReference>
<name>A0A9D1HCX8_9FIRM</name>
<proteinExistence type="predicted"/>
<dbReference type="InterPro" id="IPR025438">
    <property type="entry name" value="DUF4180"/>
</dbReference>
<evidence type="ECO:0000259" key="1">
    <source>
        <dbReference type="Pfam" id="PF13788"/>
    </source>
</evidence>
<evidence type="ECO:0000313" key="3">
    <source>
        <dbReference type="Proteomes" id="UP000824159"/>
    </source>
</evidence>
<sequence length="120" mass="13421">MELIKLENKGTVCALVNCKDTVITDVQSALDLLMNAKYDIGAKNIIISKQLIADDFFILSTGLAGEILQKFVNYGGRIAIYGDYSHYTSKPLKDFLYESNRGRDIFFVSSLEEAIEKLTT</sequence>
<feature type="domain" description="DUF4180" evidence="1">
    <location>
        <begin position="11"/>
        <end position="118"/>
    </location>
</feature>
<comment type="caution">
    <text evidence="2">The sequence shown here is derived from an EMBL/GenBank/DDBJ whole genome shotgun (WGS) entry which is preliminary data.</text>
</comment>
<dbReference type="AlphaFoldDB" id="A0A9D1HCX8"/>
<reference evidence="2" key="2">
    <citation type="journal article" date="2021" name="PeerJ">
        <title>Extensive microbial diversity within the chicken gut microbiome revealed by metagenomics and culture.</title>
        <authorList>
            <person name="Gilroy R."/>
            <person name="Ravi A."/>
            <person name="Getino M."/>
            <person name="Pursley I."/>
            <person name="Horton D.L."/>
            <person name="Alikhan N.F."/>
            <person name="Baker D."/>
            <person name="Gharbi K."/>
            <person name="Hall N."/>
            <person name="Watson M."/>
            <person name="Adriaenssens E.M."/>
            <person name="Foster-Nyarko E."/>
            <person name="Jarju S."/>
            <person name="Secka A."/>
            <person name="Antonio M."/>
            <person name="Oren A."/>
            <person name="Chaudhuri R.R."/>
            <person name="La Ragione R."/>
            <person name="Hildebrand F."/>
            <person name="Pallen M.J."/>
        </authorList>
    </citation>
    <scope>NUCLEOTIDE SEQUENCE</scope>
    <source>
        <strain evidence="2">CHK176-22527</strain>
    </source>
</reference>